<evidence type="ECO:0000256" key="1">
    <source>
        <dbReference type="SAM" id="MobiDB-lite"/>
    </source>
</evidence>
<name>A0A0A2GXH8_9FLAO</name>
<keyword evidence="3" id="KW-1185">Reference proteome</keyword>
<proteinExistence type="predicted"/>
<feature type="region of interest" description="Disordered" evidence="1">
    <location>
        <begin position="162"/>
        <end position="197"/>
    </location>
</feature>
<evidence type="ECO:0000313" key="3">
    <source>
        <dbReference type="Proteomes" id="UP000030140"/>
    </source>
</evidence>
<dbReference type="Proteomes" id="UP000030140">
    <property type="component" value="Unassembled WGS sequence"/>
</dbReference>
<evidence type="ECO:0000313" key="2">
    <source>
        <dbReference type="EMBL" id="KGO07041.1"/>
    </source>
</evidence>
<protein>
    <submittedName>
        <fullName evidence="2">Uncharacterized protein</fullName>
    </submittedName>
</protein>
<feature type="compositionally biased region" description="Basic and acidic residues" evidence="1">
    <location>
        <begin position="104"/>
        <end position="116"/>
    </location>
</feature>
<sequence>MKKSIKADLVSLAHKILQLRDTADYTKLAATSRELHEKLTVLAYAEKLEKTGVPTIGLKDVEDNLEAVTSIETVKQDLFSEPTESEQAKTPAQILAENEARYEEAKGTTDHHRPDGTEYNDEDPVHEPVIEKIKDMWPEMAPEAADIDKVIDSIIPQEPAVGKNDSFTIGSEYGQTPIFEPKETTTETPKEEEKPKNLNDRLKTGLKIGLNDKLSFIKHLFAGSTSDYNRVLSQLETFASASEARNFITQMVKPDYNNWEGKEIQEERFMEVIEARFN</sequence>
<accession>A0A0A2GXH8</accession>
<reference evidence="2 3" key="1">
    <citation type="submission" date="2014-10" db="EMBL/GenBank/DDBJ databases">
        <title>Draft genome sequence of the proteorhodopsin-containing marine bacterium Dokdonia donghaensis.</title>
        <authorList>
            <person name="Gomez-Consarnau L."/>
            <person name="Gonzalez J.M."/>
            <person name="Riedel T."/>
            <person name="Jaenicke S."/>
            <person name="Wagner-Doebler I."/>
            <person name="Fuhrman J.A."/>
        </authorList>
    </citation>
    <scope>NUCLEOTIDE SEQUENCE [LARGE SCALE GENOMIC DNA]</scope>
    <source>
        <strain evidence="2 3">DSW-1</strain>
    </source>
</reference>
<dbReference type="RefSeq" id="WP_035326508.1">
    <property type="nucleotide sequence ID" value="NZ_CP015125.1"/>
</dbReference>
<gene>
    <name evidence="2" type="ORF">NV36_09460</name>
</gene>
<feature type="compositionally biased region" description="Basic and acidic residues" evidence="1">
    <location>
        <begin position="180"/>
        <end position="197"/>
    </location>
</feature>
<dbReference type="AlphaFoldDB" id="A0A0A2GXH8"/>
<dbReference type="EMBL" id="JSAQ01000001">
    <property type="protein sequence ID" value="KGO07041.1"/>
    <property type="molecule type" value="Genomic_DNA"/>
</dbReference>
<dbReference type="OrthoDB" id="1100725at2"/>
<comment type="caution">
    <text evidence="2">The sequence shown here is derived from an EMBL/GenBank/DDBJ whole genome shotgun (WGS) entry which is preliminary data.</text>
</comment>
<feature type="region of interest" description="Disordered" evidence="1">
    <location>
        <begin position="104"/>
        <end position="123"/>
    </location>
</feature>
<organism evidence="2 3">
    <name type="scientific">Dokdonia donghaensis DSW-1</name>
    <dbReference type="NCBI Taxonomy" id="1300343"/>
    <lineage>
        <taxon>Bacteria</taxon>
        <taxon>Pseudomonadati</taxon>
        <taxon>Bacteroidota</taxon>
        <taxon>Flavobacteriia</taxon>
        <taxon>Flavobacteriales</taxon>
        <taxon>Flavobacteriaceae</taxon>
        <taxon>Dokdonia</taxon>
    </lineage>
</organism>